<reference evidence="1 2" key="1">
    <citation type="submission" date="2024-03" db="EMBL/GenBank/DDBJ databases">
        <title>Human intestinal bacterial collection.</title>
        <authorList>
            <person name="Pauvert C."/>
            <person name="Hitch T.C.A."/>
            <person name="Clavel T."/>
        </authorList>
    </citation>
    <scope>NUCLEOTIDE SEQUENCE [LARGE SCALE GENOMIC DNA]</scope>
    <source>
        <strain evidence="1 2">CLA-SR-H021</strain>
    </source>
</reference>
<gene>
    <name evidence="1" type="ORF">WMQ36_17765</name>
</gene>
<dbReference type="RefSeq" id="WP_268886837.1">
    <property type="nucleotide sequence ID" value="NZ_JAJFDX010000031.1"/>
</dbReference>
<sequence length="43" mass="5010">MAAFLYSQRCRDEKRGYPVDAGVDDIENVYGIFDKHVQDMREA</sequence>
<dbReference type="Proteomes" id="UP001454086">
    <property type="component" value="Unassembled WGS sequence"/>
</dbReference>
<dbReference type="EMBL" id="JBBMFM010000075">
    <property type="protein sequence ID" value="MEQ2426822.1"/>
    <property type="molecule type" value="Genomic_DNA"/>
</dbReference>
<accession>A0ABV1DAW0</accession>
<comment type="caution">
    <text evidence="1">The sequence shown here is derived from an EMBL/GenBank/DDBJ whole genome shotgun (WGS) entry which is preliminary data.</text>
</comment>
<evidence type="ECO:0000313" key="2">
    <source>
        <dbReference type="Proteomes" id="UP001454086"/>
    </source>
</evidence>
<name>A0ABV1DAW0_9FIRM</name>
<keyword evidence="2" id="KW-1185">Reference proteome</keyword>
<organism evidence="1 2">
    <name type="scientific">Enterocloster hominis</name>
    <name type="common">ex Hitch et al. 2024</name>
    <dbReference type="NCBI Taxonomy" id="1917870"/>
    <lineage>
        <taxon>Bacteria</taxon>
        <taxon>Bacillati</taxon>
        <taxon>Bacillota</taxon>
        <taxon>Clostridia</taxon>
        <taxon>Lachnospirales</taxon>
        <taxon>Lachnospiraceae</taxon>
        <taxon>Enterocloster</taxon>
    </lineage>
</organism>
<proteinExistence type="predicted"/>
<protein>
    <submittedName>
        <fullName evidence="1">Uncharacterized protein</fullName>
    </submittedName>
</protein>
<evidence type="ECO:0000313" key="1">
    <source>
        <dbReference type="EMBL" id="MEQ2426822.1"/>
    </source>
</evidence>